<evidence type="ECO:0000256" key="4">
    <source>
        <dbReference type="ARBA" id="ARBA00023002"/>
    </source>
</evidence>
<feature type="cross-link" description="Tryptophyl-tyrosyl-methioninium (Tyr-Met) (with Trp-100)" evidence="8">
    <location>
        <begin position="247"/>
        <end position="273"/>
    </location>
</feature>
<protein>
    <recommendedName>
        <fullName evidence="8 9">Catalase-peroxidase</fullName>
        <shortName evidence="8">CP</shortName>
        <ecNumber evidence="8 9">1.11.1.21</ecNumber>
    </recommendedName>
    <alternativeName>
        <fullName evidence="8">Peroxidase/catalase</fullName>
    </alternativeName>
</protein>
<dbReference type="Pfam" id="PF00141">
    <property type="entry name" value="peroxidase"/>
    <property type="match status" value="2"/>
</dbReference>
<keyword evidence="2 8" id="KW-0349">Heme</keyword>
<dbReference type="PRINTS" id="PR00460">
    <property type="entry name" value="BPEROXIDASE"/>
</dbReference>
<comment type="catalytic activity">
    <reaction evidence="7 8 9">
        <text>2 H2O2 = O2 + 2 H2O</text>
        <dbReference type="Rhea" id="RHEA:20309"/>
        <dbReference type="ChEBI" id="CHEBI:15377"/>
        <dbReference type="ChEBI" id="CHEBI:15379"/>
        <dbReference type="ChEBI" id="CHEBI:16240"/>
        <dbReference type="EC" id="1.11.1.21"/>
    </reaction>
</comment>
<evidence type="ECO:0000256" key="7">
    <source>
        <dbReference type="ARBA" id="ARBA00049145"/>
    </source>
</evidence>
<organism evidence="11 12">
    <name type="scientific">Flavobacterium gyeonganense</name>
    <dbReference type="NCBI Taxonomy" id="1310418"/>
    <lineage>
        <taxon>Bacteria</taxon>
        <taxon>Pseudomonadati</taxon>
        <taxon>Bacteroidota</taxon>
        <taxon>Flavobacteriia</taxon>
        <taxon>Flavobacteriales</taxon>
        <taxon>Flavobacteriaceae</taxon>
        <taxon>Flavobacterium</taxon>
    </lineage>
</organism>
<keyword evidence="3 8" id="KW-0479">Metal-binding</keyword>
<feature type="site" description="Transition state stabilizer" evidence="8">
    <location>
        <position position="97"/>
    </location>
</feature>
<dbReference type="Proteomes" id="UP001589562">
    <property type="component" value="Unassembled WGS sequence"/>
</dbReference>
<proteinExistence type="inferred from homology"/>
<keyword evidence="6 8" id="KW-0376">Hydrogen peroxide</keyword>
<name>A0ABV5HCS0_9FLAO</name>
<dbReference type="NCBIfam" id="TIGR00198">
    <property type="entry name" value="cat_per_HPI"/>
    <property type="match status" value="1"/>
</dbReference>
<dbReference type="EC" id="1.11.1.21" evidence="8 9"/>
<dbReference type="GO" id="GO:0004601">
    <property type="term" value="F:peroxidase activity"/>
    <property type="evidence" value="ECO:0007669"/>
    <property type="project" value="UniProtKB-KW"/>
</dbReference>
<evidence type="ECO:0000259" key="10">
    <source>
        <dbReference type="PROSITE" id="PS50873"/>
    </source>
</evidence>
<comment type="PTM">
    <text evidence="8">Formation of the three residue Trp-Tyr-Met cross-link is important for the catalase, but not the peroxidase activity of the enzyme.</text>
</comment>
<dbReference type="HAMAP" id="MF_01961">
    <property type="entry name" value="Catal_peroxid"/>
    <property type="match status" value="1"/>
</dbReference>
<evidence type="ECO:0000256" key="6">
    <source>
        <dbReference type="ARBA" id="ARBA00023324"/>
    </source>
</evidence>
<dbReference type="Gene3D" id="1.10.420.10">
    <property type="entry name" value="Peroxidase, domain 2"/>
    <property type="match status" value="2"/>
</dbReference>
<keyword evidence="4 8" id="KW-0560">Oxidoreductase</keyword>
<evidence type="ECO:0000256" key="1">
    <source>
        <dbReference type="ARBA" id="ARBA00022559"/>
    </source>
</evidence>
<dbReference type="InterPro" id="IPR019793">
    <property type="entry name" value="Peroxidases_heam-ligand_BS"/>
</dbReference>
<feature type="active site" description="Proton acceptor" evidence="8">
    <location>
        <position position="101"/>
    </location>
</feature>
<evidence type="ECO:0000256" key="2">
    <source>
        <dbReference type="ARBA" id="ARBA00022617"/>
    </source>
</evidence>
<gene>
    <name evidence="8 11" type="primary">katG</name>
    <name evidence="11" type="ORF">ACFFVK_12835</name>
</gene>
<comment type="function">
    <text evidence="8">Bifunctional enzyme with both catalase and broad-spectrum peroxidase activity.</text>
</comment>
<feature type="domain" description="Plant heme peroxidase family profile" evidence="10">
    <location>
        <begin position="134"/>
        <end position="453"/>
    </location>
</feature>
<evidence type="ECO:0000313" key="12">
    <source>
        <dbReference type="Proteomes" id="UP001589562"/>
    </source>
</evidence>
<dbReference type="Gene3D" id="1.10.520.10">
    <property type="match status" value="2"/>
</dbReference>
<sequence length="758" mass="83817">MENQSNDISKCPFHNGSIDKVAASGTKNSDWWPKQLKINILRQNSSLSDPMGNDFDYAEAFKTLDLEAVKKDLHELMTDSQDWWPADFGHYGGLFIRMAWHSAGTYRVHDGRGGAGAGQQRFAPLNSWPDNVSLDKARRLLWPIKQKYGRKISWADLMILTGNVALESMGFKTFGFAGGRADVWEPDESVYWGSETTWLGGDERYADGSDGIPKDHGVVSSDDNADGQVHTRNLEKPLAAVQMGLIYVNPEGPDGNPDPILAAKDIRDTFGRMAMDDEETVALIAGGHTFGKTHGAASSDHVDKEPEASGIELQGFGWQNSFGSGKGPDTITSGLEVTWTKTPTQWSNNFFENLFGFEWELSKSPAGAHQWVAKNAEPVIPDAFDSAKKHLPTMLTTDLSLRFDPAYEKISRKFLENPDAFADAFARAWFKLTHRDMGPRSRYLGSDVPQEELLWQDPIPEVNHTLIDENDITQLKEKILNSGLSISQLVATSWASASTFRGSDKRGGANGARIRLAPQKDWKVNNPAQLKQVLDKLESIQTEFNAAQGNDKKVSLADLIVLAGNAGVENAVKNAGYSVSISFAPGRMDASQEQTDVESFGYLEPKADGFRNYRSTKSTVSTEELLIDKANLLTLTAPELTVLLGGLRVLDINTDGSKNGVFTHRPGQLTNDFFVNLLDMNTKWQALSDDKELYAGNDRNTGQPKWIGTRADLVFGSNSELRAIAEVYASSDAQEKFINDFVAVWNKVMNLDRFDLIR</sequence>
<feature type="binding site" description="axial binding residue" evidence="8">
    <location>
        <position position="288"/>
    </location>
    <ligand>
        <name>heme b</name>
        <dbReference type="ChEBI" id="CHEBI:60344"/>
    </ligand>
    <ligandPart>
        <name>Fe</name>
        <dbReference type="ChEBI" id="CHEBI:18248"/>
    </ligandPart>
</feature>
<dbReference type="SUPFAM" id="SSF48113">
    <property type="entry name" value="Heme-dependent peroxidases"/>
    <property type="match status" value="2"/>
</dbReference>
<dbReference type="PANTHER" id="PTHR30555">
    <property type="entry name" value="HYDROPEROXIDASE I, BIFUNCTIONAL CATALASE-PEROXIDASE"/>
    <property type="match status" value="1"/>
</dbReference>
<keyword evidence="1 8" id="KW-0575">Peroxidase</keyword>
<accession>A0ABV5HCS0</accession>
<dbReference type="PROSITE" id="PS00435">
    <property type="entry name" value="PEROXIDASE_1"/>
    <property type="match status" value="1"/>
</dbReference>
<evidence type="ECO:0000313" key="11">
    <source>
        <dbReference type="EMBL" id="MFB9109464.1"/>
    </source>
</evidence>
<reference evidence="11 12" key="1">
    <citation type="submission" date="2024-09" db="EMBL/GenBank/DDBJ databases">
        <authorList>
            <person name="Sun Q."/>
            <person name="Mori K."/>
        </authorList>
    </citation>
    <scope>NUCLEOTIDE SEQUENCE [LARGE SCALE GENOMIC DNA]</scope>
    <source>
        <strain evidence="11 12">CECT 8365</strain>
    </source>
</reference>
<comment type="catalytic activity">
    <reaction evidence="8 9">
        <text>H2O2 + AH2 = A + 2 H2O</text>
        <dbReference type="Rhea" id="RHEA:30275"/>
        <dbReference type="ChEBI" id="CHEBI:13193"/>
        <dbReference type="ChEBI" id="CHEBI:15377"/>
        <dbReference type="ChEBI" id="CHEBI:16240"/>
        <dbReference type="ChEBI" id="CHEBI:17499"/>
        <dbReference type="EC" id="1.11.1.21"/>
    </reaction>
</comment>
<dbReference type="PROSITE" id="PS50873">
    <property type="entry name" value="PEROXIDASE_4"/>
    <property type="match status" value="1"/>
</dbReference>
<evidence type="ECO:0000256" key="5">
    <source>
        <dbReference type="ARBA" id="ARBA00023004"/>
    </source>
</evidence>
<dbReference type="InterPro" id="IPR000763">
    <property type="entry name" value="Catalase_peroxidase"/>
</dbReference>
<dbReference type="PROSITE" id="PS00436">
    <property type="entry name" value="PEROXIDASE_2"/>
    <property type="match status" value="1"/>
</dbReference>
<dbReference type="EMBL" id="JBHMFE010000015">
    <property type="protein sequence ID" value="MFB9109464.1"/>
    <property type="molecule type" value="Genomic_DNA"/>
</dbReference>
<comment type="subunit">
    <text evidence="8">Homodimer or homotetramer.</text>
</comment>
<keyword evidence="12" id="KW-1185">Reference proteome</keyword>
<comment type="similarity">
    <text evidence="8 9">Belongs to the peroxidase family. Peroxidase/catalase subfamily.</text>
</comment>
<evidence type="ECO:0000256" key="3">
    <source>
        <dbReference type="ARBA" id="ARBA00022723"/>
    </source>
</evidence>
<dbReference type="PANTHER" id="PTHR30555:SF0">
    <property type="entry name" value="CATALASE-PEROXIDASE"/>
    <property type="match status" value="1"/>
</dbReference>
<dbReference type="NCBIfam" id="NF011635">
    <property type="entry name" value="PRK15061.1"/>
    <property type="match status" value="1"/>
</dbReference>
<comment type="caution">
    <text evidence="8">Lacks conserved residue(s) required for the propagation of feature annotation.</text>
</comment>
<dbReference type="InterPro" id="IPR019794">
    <property type="entry name" value="Peroxidases_AS"/>
</dbReference>
<dbReference type="RefSeq" id="WP_278010161.1">
    <property type="nucleotide sequence ID" value="NZ_CP121112.1"/>
</dbReference>
<dbReference type="CDD" id="cd00649">
    <property type="entry name" value="catalase_peroxidase_1"/>
    <property type="match status" value="1"/>
</dbReference>
<comment type="caution">
    <text evidence="11">The sequence shown here is derived from an EMBL/GenBank/DDBJ whole genome shotgun (WGS) entry which is preliminary data.</text>
</comment>
<comment type="cofactor">
    <cofactor evidence="8">
        <name>heme b</name>
        <dbReference type="ChEBI" id="CHEBI:60344"/>
    </cofactor>
    <text evidence="8">Binds 1 heme b (iron(II)-protoporphyrin IX) group per dimer.</text>
</comment>
<dbReference type="InterPro" id="IPR002016">
    <property type="entry name" value="Haem_peroxidase"/>
</dbReference>
<dbReference type="CDD" id="cd08200">
    <property type="entry name" value="catalase_peroxidase_2"/>
    <property type="match status" value="1"/>
</dbReference>
<evidence type="ECO:0000256" key="8">
    <source>
        <dbReference type="HAMAP-Rule" id="MF_01961"/>
    </source>
</evidence>
<keyword evidence="5 8" id="KW-0408">Iron</keyword>
<dbReference type="PRINTS" id="PR00458">
    <property type="entry name" value="PEROXIDASE"/>
</dbReference>
<evidence type="ECO:0000256" key="9">
    <source>
        <dbReference type="RuleBase" id="RU003451"/>
    </source>
</evidence>
<dbReference type="InterPro" id="IPR010255">
    <property type="entry name" value="Haem_peroxidase_sf"/>
</dbReference>